<name>A0A1H5WTL1_9CLOT</name>
<feature type="domain" description="Pyruvate kinase C-terminal" evidence="1">
    <location>
        <begin position="14"/>
        <end position="157"/>
    </location>
</feature>
<dbReference type="Proteomes" id="UP000242850">
    <property type="component" value="Unassembled WGS sequence"/>
</dbReference>
<dbReference type="InterPro" id="IPR015074">
    <property type="entry name" value="DUF1867"/>
</dbReference>
<dbReference type="AlphaFoldDB" id="A0A1H5WTL1"/>
<dbReference type="PIRSF" id="PIRSF016138">
    <property type="entry name" value="UCP016138"/>
    <property type="match status" value="1"/>
</dbReference>
<keyword evidence="3" id="KW-1185">Reference proteome</keyword>
<dbReference type="InterPro" id="IPR036918">
    <property type="entry name" value="Pyrv_Knase_C_sf"/>
</dbReference>
<evidence type="ECO:0000313" key="3">
    <source>
        <dbReference type="Proteomes" id="UP000242850"/>
    </source>
</evidence>
<proteinExistence type="predicted"/>
<dbReference type="OrthoDB" id="9782984at2"/>
<dbReference type="InterPro" id="IPR015795">
    <property type="entry name" value="Pyrv_Knase_C"/>
</dbReference>
<dbReference type="SUPFAM" id="SSF52935">
    <property type="entry name" value="PK C-terminal domain-like"/>
    <property type="match status" value="1"/>
</dbReference>
<gene>
    <name evidence="2" type="ORF">SAMN05660865_01572</name>
</gene>
<sequence>MYFENPGKQNTAKTIELALKAAEEHGIEYIVVASCSGYTAKFLAGCGKNVIVVTHVNGFEKPGVMEIDKNTIDELTKLGFKVYTGTHVLSGAERGISRKFSGIYPVEIMAHTLRMLGQGVKVAVEISVMALDAGLIPYGEDVIAIGGTEEGADTAIIIRPSHAASIFDTKIKQIICKPFEF</sequence>
<protein>
    <recommendedName>
        <fullName evidence="1">Pyruvate kinase C-terminal domain-containing protein</fullName>
    </recommendedName>
</protein>
<dbReference type="Gene3D" id="3.40.1380.20">
    <property type="entry name" value="Pyruvate kinase, C-terminal domain"/>
    <property type="match status" value="1"/>
</dbReference>
<organism evidence="2 3">
    <name type="scientific">Caloramator fervidus</name>
    <dbReference type="NCBI Taxonomy" id="29344"/>
    <lineage>
        <taxon>Bacteria</taxon>
        <taxon>Bacillati</taxon>
        <taxon>Bacillota</taxon>
        <taxon>Clostridia</taxon>
        <taxon>Eubacteriales</taxon>
        <taxon>Clostridiaceae</taxon>
        <taxon>Caloramator</taxon>
    </lineage>
</organism>
<evidence type="ECO:0000313" key="2">
    <source>
        <dbReference type="EMBL" id="SEG02784.1"/>
    </source>
</evidence>
<dbReference type="RefSeq" id="WP_103896499.1">
    <property type="nucleotide sequence ID" value="NZ_FNUK01000022.1"/>
</dbReference>
<dbReference type="Pfam" id="PF02887">
    <property type="entry name" value="PK_C"/>
    <property type="match status" value="1"/>
</dbReference>
<accession>A0A1H5WTL1</accession>
<reference evidence="3" key="1">
    <citation type="submission" date="2016-10" db="EMBL/GenBank/DDBJ databases">
        <authorList>
            <person name="Varghese N."/>
            <person name="Submissions S."/>
        </authorList>
    </citation>
    <scope>NUCLEOTIDE SEQUENCE [LARGE SCALE GENOMIC DNA]</scope>
    <source>
        <strain evidence="3">DSM 5463</strain>
    </source>
</reference>
<dbReference type="EMBL" id="FNUK01000022">
    <property type="protein sequence ID" value="SEG02784.1"/>
    <property type="molecule type" value="Genomic_DNA"/>
</dbReference>
<evidence type="ECO:0000259" key="1">
    <source>
        <dbReference type="Pfam" id="PF02887"/>
    </source>
</evidence>